<comment type="caution">
    <text evidence="3">The sequence shown here is derived from an EMBL/GenBank/DDBJ whole genome shotgun (WGS) entry which is preliminary data.</text>
</comment>
<dbReference type="InterPro" id="IPR011042">
    <property type="entry name" value="6-blade_b-propeller_TolB-like"/>
</dbReference>
<feature type="signal peptide" evidence="2">
    <location>
        <begin position="1"/>
        <end position="27"/>
    </location>
</feature>
<evidence type="ECO:0000256" key="2">
    <source>
        <dbReference type="SAM" id="SignalP"/>
    </source>
</evidence>
<name>A0A420WF33_9PROT</name>
<protein>
    <submittedName>
        <fullName evidence="3">WD40 repeat protein</fullName>
    </submittedName>
</protein>
<organism evidence="3 4">
    <name type="scientific">Litorimonas taeanensis</name>
    <dbReference type="NCBI Taxonomy" id="568099"/>
    <lineage>
        <taxon>Bacteria</taxon>
        <taxon>Pseudomonadati</taxon>
        <taxon>Pseudomonadota</taxon>
        <taxon>Alphaproteobacteria</taxon>
        <taxon>Maricaulales</taxon>
        <taxon>Robiginitomaculaceae</taxon>
    </lineage>
</organism>
<sequence>MGFAARYMSAVMAGLSVLAVQSVTASAQSAPREKASFPETEIFLFDLKLGDTVSIANGRNVTLRAGYDNQPSFTPDSRAFLYARSDDFQTDIYEYSLVDGTTRQITRTETNEFSPVATPDNASISFVSDGPGAWQTVEVIARNNPEISKRLLPGDTLREPIGYYSWNHATDDVLYWSRYGFNISLTHKDKKTSDYITGDAVPSTPYVIPGTNQFSFVHRQGNESVWIKALDPKTKSVRPLTPIKGTNANYGWSPEGSIFIIEKDTLYRWKEGPSDGWESLADLTEYGLVNAARLSISPDGKKLAIVGQVKP</sequence>
<comment type="similarity">
    <text evidence="1">Belongs to the TolB family.</text>
</comment>
<evidence type="ECO:0000256" key="1">
    <source>
        <dbReference type="ARBA" id="ARBA00009820"/>
    </source>
</evidence>
<dbReference type="Pfam" id="PF07676">
    <property type="entry name" value="PD40"/>
    <property type="match status" value="2"/>
</dbReference>
<reference evidence="3 4" key="1">
    <citation type="submission" date="2018-10" db="EMBL/GenBank/DDBJ databases">
        <title>Genomic Encyclopedia of Type Strains, Phase IV (KMG-IV): sequencing the most valuable type-strain genomes for metagenomic binning, comparative biology and taxonomic classification.</title>
        <authorList>
            <person name="Goeker M."/>
        </authorList>
    </citation>
    <scope>NUCLEOTIDE SEQUENCE [LARGE SCALE GENOMIC DNA]</scope>
    <source>
        <strain evidence="3 4">DSM 22008</strain>
    </source>
</reference>
<dbReference type="OrthoDB" id="9797498at2"/>
<accession>A0A420WF33</accession>
<dbReference type="SUPFAM" id="SSF82171">
    <property type="entry name" value="DPP6 N-terminal domain-like"/>
    <property type="match status" value="1"/>
</dbReference>
<dbReference type="AlphaFoldDB" id="A0A420WF33"/>
<dbReference type="Proteomes" id="UP000282211">
    <property type="component" value="Unassembled WGS sequence"/>
</dbReference>
<dbReference type="EMBL" id="RBII01000002">
    <property type="protein sequence ID" value="RKQ69598.1"/>
    <property type="molecule type" value="Genomic_DNA"/>
</dbReference>
<evidence type="ECO:0000313" key="4">
    <source>
        <dbReference type="Proteomes" id="UP000282211"/>
    </source>
</evidence>
<evidence type="ECO:0000313" key="3">
    <source>
        <dbReference type="EMBL" id="RKQ69598.1"/>
    </source>
</evidence>
<dbReference type="Gene3D" id="2.120.10.30">
    <property type="entry name" value="TolB, C-terminal domain"/>
    <property type="match status" value="1"/>
</dbReference>
<feature type="chain" id="PRO_5019350442" evidence="2">
    <location>
        <begin position="28"/>
        <end position="311"/>
    </location>
</feature>
<keyword evidence="2" id="KW-0732">Signal</keyword>
<keyword evidence="4" id="KW-1185">Reference proteome</keyword>
<gene>
    <name evidence="3" type="ORF">DES40_2401</name>
</gene>
<dbReference type="PANTHER" id="PTHR36842:SF1">
    <property type="entry name" value="PROTEIN TOLB"/>
    <property type="match status" value="1"/>
</dbReference>
<dbReference type="InParanoid" id="A0A420WF33"/>
<dbReference type="RefSeq" id="WP_121102451.1">
    <property type="nucleotide sequence ID" value="NZ_RBII01000002.1"/>
</dbReference>
<dbReference type="PANTHER" id="PTHR36842">
    <property type="entry name" value="PROTEIN TOLB HOMOLOG"/>
    <property type="match status" value="1"/>
</dbReference>
<dbReference type="InterPro" id="IPR011659">
    <property type="entry name" value="WD40"/>
</dbReference>
<proteinExistence type="inferred from homology"/>